<name>A0ABT4IGS3_9EURY</name>
<sequence>MIFQSCDLGDNGRLYATRIATPEMVRIRVTCWKSGQQTYDIQLIYTVAYDYDRLRIQHHGKLMRDTLSSGCGYGEYDEDEPYSPFGCELFRTGDIAVPILLQDHHADILLYITENHARETGRILDVEDFSPLLPDMLQRESDLMRRHRLYRRGMLRPRRFHSSWYGVMYHYPSLVGRSRRIRFFKDCGFPVEMRMVI</sequence>
<dbReference type="EMBL" id="JAPTGB010000013">
    <property type="protein sequence ID" value="MCZ0860946.1"/>
    <property type="molecule type" value="Genomic_DNA"/>
</dbReference>
<gene>
    <name evidence="1" type="ORF">O0S10_06870</name>
</gene>
<dbReference type="Proteomes" id="UP001141422">
    <property type="component" value="Unassembled WGS sequence"/>
</dbReference>
<proteinExistence type="predicted"/>
<keyword evidence="2" id="KW-1185">Reference proteome</keyword>
<reference evidence="1" key="1">
    <citation type="submission" date="2022-12" db="EMBL/GenBank/DDBJ databases">
        <title>Isolation and characterisation of novel Methanocorpusculum spp. from native Australian herbivores indicates the genus is ancestrally host-associated.</title>
        <authorList>
            <person name="Volmer J.G."/>
            <person name="Soo R.M."/>
            <person name="Evans P.N."/>
            <person name="Hoedt E.C."/>
            <person name="Astorga Alsina A.L."/>
            <person name="Woodcroft B.J."/>
            <person name="Tyson G.W."/>
            <person name="Hugenholtz P."/>
            <person name="Morrison M."/>
        </authorList>
    </citation>
    <scope>NUCLEOTIDE SEQUENCE</scope>
    <source>
        <strain evidence="1">MG</strain>
    </source>
</reference>
<protein>
    <submittedName>
        <fullName evidence="1">Uncharacterized protein</fullName>
    </submittedName>
</protein>
<accession>A0ABT4IGS3</accession>
<dbReference type="RefSeq" id="WP_268925144.1">
    <property type="nucleotide sequence ID" value="NZ_JAPTGB010000013.1"/>
</dbReference>
<evidence type="ECO:0000313" key="1">
    <source>
        <dbReference type="EMBL" id="MCZ0860946.1"/>
    </source>
</evidence>
<organism evidence="1 2">
    <name type="scientific">Methanocorpusculum petauri</name>
    <dbReference type="NCBI Taxonomy" id="3002863"/>
    <lineage>
        <taxon>Archaea</taxon>
        <taxon>Methanobacteriati</taxon>
        <taxon>Methanobacteriota</taxon>
        <taxon>Stenosarchaea group</taxon>
        <taxon>Methanomicrobia</taxon>
        <taxon>Methanomicrobiales</taxon>
        <taxon>Methanocorpusculaceae</taxon>
        <taxon>Methanocorpusculum</taxon>
    </lineage>
</organism>
<evidence type="ECO:0000313" key="2">
    <source>
        <dbReference type="Proteomes" id="UP001141422"/>
    </source>
</evidence>
<comment type="caution">
    <text evidence="1">The sequence shown here is derived from an EMBL/GenBank/DDBJ whole genome shotgun (WGS) entry which is preliminary data.</text>
</comment>